<feature type="compositionally biased region" description="Low complexity" evidence="1">
    <location>
        <begin position="70"/>
        <end position="83"/>
    </location>
</feature>
<dbReference type="Proteomes" id="UP000270094">
    <property type="component" value="Unassembled WGS sequence"/>
</dbReference>
<feature type="region of interest" description="Disordered" evidence="1">
    <location>
        <begin position="34"/>
        <end position="90"/>
    </location>
</feature>
<organism evidence="2 3">
    <name type="scientific">Strongylus vulgaris</name>
    <name type="common">Blood worm</name>
    <dbReference type="NCBI Taxonomy" id="40348"/>
    <lineage>
        <taxon>Eukaryota</taxon>
        <taxon>Metazoa</taxon>
        <taxon>Ecdysozoa</taxon>
        <taxon>Nematoda</taxon>
        <taxon>Chromadorea</taxon>
        <taxon>Rhabditida</taxon>
        <taxon>Rhabditina</taxon>
        <taxon>Rhabditomorpha</taxon>
        <taxon>Strongyloidea</taxon>
        <taxon>Strongylidae</taxon>
        <taxon>Strongylus</taxon>
    </lineage>
</organism>
<dbReference type="OrthoDB" id="440324at2759"/>
<feature type="region of interest" description="Disordered" evidence="1">
    <location>
        <begin position="1"/>
        <end position="20"/>
    </location>
</feature>
<feature type="compositionally biased region" description="Basic and acidic residues" evidence="1">
    <location>
        <begin position="34"/>
        <end position="46"/>
    </location>
</feature>
<gene>
    <name evidence="2" type="ORF">SVUK_LOCUS17236</name>
</gene>
<name>A0A3P7LT09_STRVU</name>
<evidence type="ECO:0000256" key="1">
    <source>
        <dbReference type="SAM" id="MobiDB-lite"/>
    </source>
</evidence>
<evidence type="ECO:0000313" key="3">
    <source>
        <dbReference type="Proteomes" id="UP000270094"/>
    </source>
</evidence>
<dbReference type="EMBL" id="UYYB01116616">
    <property type="protein sequence ID" value="VDM82238.1"/>
    <property type="molecule type" value="Genomic_DNA"/>
</dbReference>
<dbReference type="AlphaFoldDB" id="A0A3P7LT09"/>
<sequence>MAIIPSKATPEMLNRKINDDERIMSRSSVEFTKKVRREAMDQDNRARGKLLKPDSVSDESSKDIKRRRTSSPVVPSVEGSPGVLTRRNRN</sequence>
<accession>A0A3P7LT09</accession>
<evidence type="ECO:0000313" key="2">
    <source>
        <dbReference type="EMBL" id="VDM82238.1"/>
    </source>
</evidence>
<keyword evidence="3" id="KW-1185">Reference proteome</keyword>
<proteinExistence type="predicted"/>
<protein>
    <submittedName>
        <fullName evidence="2">Uncharacterized protein</fullName>
    </submittedName>
</protein>
<reference evidence="2 3" key="1">
    <citation type="submission" date="2018-11" db="EMBL/GenBank/DDBJ databases">
        <authorList>
            <consortium name="Pathogen Informatics"/>
        </authorList>
    </citation>
    <scope>NUCLEOTIDE SEQUENCE [LARGE SCALE GENOMIC DNA]</scope>
</reference>